<evidence type="ECO:0000313" key="12">
    <source>
        <dbReference type="EMBL" id="SKC85465.1"/>
    </source>
</evidence>
<evidence type="ECO:0000256" key="6">
    <source>
        <dbReference type="ARBA" id="ARBA00022777"/>
    </source>
</evidence>
<dbReference type="GO" id="GO:0005886">
    <property type="term" value="C:plasma membrane"/>
    <property type="evidence" value="ECO:0007669"/>
    <property type="project" value="UniProtKB-SubCell"/>
</dbReference>
<dbReference type="STRING" id="36842.SAMN02194393_04363"/>
<name>A0A1T5MBB6_9FIRM</name>
<sequence>MNSLLKFFNKNRALSIKLLFLFLVLIYMPMALYAHFVHIRTVDAVEKEKIDDIEQILIKTSQSVNFALDSIEKGVFEIVNHNGMQAGMENFTILTEFYKNKMSEFTERQVEILKSNVPYVDRVVFIDKNGTVILSDGNIMVNSDKFYQSDSFKKLLFSNSNFLWEYGFSEYISLQPNNEKRLMLIYRIKDLKGIEDVGYCFITINPNSFKALYDNTNIGNTGGVVILDGNDNGVLSKESFNIPEKTVDYILQEKSFYKMNNLDISGKEYYIGVAPLFPIDWFLVATVPREELTKTVEENLKSNFTPIIYIGISTALIIVIETFILSKVVTEKEMANYRLVLSEKMNEKLRVYKHDFTNHLQIIWGLMELKHYDKALDYLMKASNEGIVIKEKYEIGVPEIESTIFSTLLKAREKDIEIEMDCIKLESNLPIKIYDLTKILSNLLKNAMYALEKANGCEKKLKIKIYEELGFYVFEIINNVPIIPRELREKIFEKGFTTKGKEGSGLGLHIVRKMVEKNKGSIELKIDKEGNHFIVRFPA</sequence>
<keyword evidence="9 10" id="KW-0472">Membrane</keyword>
<dbReference type="InterPro" id="IPR033479">
    <property type="entry name" value="dCache_1"/>
</dbReference>
<keyword evidence="8" id="KW-0902">Two-component regulatory system</keyword>
<keyword evidence="6 12" id="KW-0808">Transferase</keyword>
<dbReference type="PANTHER" id="PTHR40448">
    <property type="entry name" value="TWO-COMPONENT SENSOR HISTIDINE KINASE"/>
    <property type="match status" value="1"/>
</dbReference>
<dbReference type="Gene3D" id="1.10.287.130">
    <property type="match status" value="1"/>
</dbReference>
<dbReference type="OrthoDB" id="1634477at2"/>
<dbReference type="GO" id="GO:0004673">
    <property type="term" value="F:protein histidine kinase activity"/>
    <property type="evidence" value="ECO:0007669"/>
    <property type="project" value="UniProtKB-EC"/>
</dbReference>
<keyword evidence="4" id="KW-1003">Cell membrane</keyword>
<evidence type="ECO:0000256" key="1">
    <source>
        <dbReference type="ARBA" id="ARBA00000085"/>
    </source>
</evidence>
<gene>
    <name evidence="12" type="ORF">SAMN02194393_04363</name>
</gene>
<evidence type="ECO:0000256" key="8">
    <source>
        <dbReference type="ARBA" id="ARBA00023012"/>
    </source>
</evidence>
<evidence type="ECO:0000313" key="13">
    <source>
        <dbReference type="Proteomes" id="UP000190285"/>
    </source>
</evidence>
<accession>A0A1T5MBB6</accession>
<dbReference type="RefSeq" id="WP_079494643.1">
    <property type="nucleotide sequence ID" value="NZ_FUZT01000013.1"/>
</dbReference>
<dbReference type="Gene3D" id="3.30.450.20">
    <property type="entry name" value="PAS domain"/>
    <property type="match status" value="1"/>
</dbReference>
<dbReference type="GO" id="GO:0000160">
    <property type="term" value="P:phosphorelay signal transduction system"/>
    <property type="evidence" value="ECO:0007669"/>
    <property type="project" value="UniProtKB-KW"/>
</dbReference>
<evidence type="ECO:0000256" key="10">
    <source>
        <dbReference type="SAM" id="Phobius"/>
    </source>
</evidence>
<evidence type="ECO:0000256" key="9">
    <source>
        <dbReference type="ARBA" id="ARBA00023136"/>
    </source>
</evidence>
<keyword evidence="5 10" id="KW-0812">Transmembrane</keyword>
<protein>
    <recommendedName>
        <fullName evidence="3">histidine kinase</fullName>
        <ecNumber evidence="3">2.7.13.3</ecNumber>
    </recommendedName>
</protein>
<evidence type="ECO:0000256" key="5">
    <source>
        <dbReference type="ARBA" id="ARBA00022692"/>
    </source>
</evidence>
<dbReference type="EC" id="2.7.13.3" evidence="3"/>
<dbReference type="EMBL" id="FUZT01000013">
    <property type="protein sequence ID" value="SKC85465.1"/>
    <property type="molecule type" value="Genomic_DNA"/>
</dbReference>
<dbReference type="Pfam" id="PF02518">
    <property type="entry name" value="HATPase_c"/>
    <property type="match status" value="1"/>
</dbReference>
<dbReference type="PROSITE" id="PS50109">
    <property type="entry name" value="HIS_KIN"/>
    <property type="match status" value="1"/>
</dbReference>
<dbReference type="Pfam" id="PF14689">
    <property type="entry name" value="SPOB_a"/>
    <property type="match status" value="1"/>
</dbReference>
<evidence type="ECO:0000256" key="7">
    <source>
        <dbReference type="ARBA" id="ARBA00022989"/>
    </source>
</evidence>
<dbReference type="SMART" id="SM00387">
    <property type="entry name" value="HATPase_c"/>
    <property type="match status" value="1"/>
</dbReference>
<dbReference type="InterPro" id="IPR036890">
    <property type="entry name" value="HATPase_C_sf"/>
</dbReference>
<feature type="transmembrane region" description="Helical" evidence="10">
    <location>
        <begin position="307"/>
        <end position="329"/>
    </location>
</feature>
<dbReference type="Proteomes" id="UP000190285">
    <property type="component" value="Unassembled WGS sequence"/>
</dbReference>
<dbReference type="CDD" id="cd18774">
    <property type="entry name" value="PDC2_HK_sensor"/>
    <property type="match status" value="1"/>
</dbReference>
<feature type="domain" description="Histidine kinase" evidence="11">
    <location>
        <begin position="436"/>
        <end position="539"/>
    </location>
</feature>
<dbReference type="InterPro" id="IPR039506">
    <property type="entry name" value="SPOB_a"/>
</dbReference>
<dbReference type="PANTHER" id="PTHR40448:SF1">
    <property type="entry name" value="TWO-COMPONENT SENSOR HISTIDINE KINASE"/>
    <property type="match status" value="1"/>
</dbReference>
<dbReference type="PRINTS" id="PR00344">
    <property type="entry name" value="BCTRLSENSOR"/>
</dbReference>
<dbReference type="Pfam" id="PF02743">
    <property type="entry name" value="dCache_1"/>
    <property type="match status" value="1"/>
</dbReference>
<reference evidence="12 13" key="1">
    <citation type="submission" date="2017-02" db="EMBL/GenBank/DDBJ databases">
        <authorList>
            <person name="Peterson S.W."/>
        </authorList>
    </citation>
    <scope>NUCLEOTIDE SEQUENCE [LARGE SCALE GENOMIC DNA]</scope>
    <source>
        <strain evidence="12 13">M1</strain>
    </source>
</reference>
<organism evidence="12 13">
    <name type="scientific">Maledivibacter halophilus</name>
    <dbReference type="NCBI Taxonomy" id="36842"/>
    <lineage>
        <taxon>Bacteria</taxon>
        <taxon>Bacillati</taxon>
        <taxon>Bacillota</taxon>
        <taxon>Clostridia</taxon>
        <taxon>Peptostreptococcales</taxon>
        <taxon>Caminicellaceae</taxon>
        <taxon>Maledivibacter</taxon>
    </lineage>
</organism>
<evidence type="ECO:0000256" key="2">
    <source>
        <dbReference type="ARBA" id="ARBA00004651"/>
    </source>
</evidence>
<dbReference type="SUPFAM" id="SSF55874">
    <property type="entry name" value="ATPase domain of HSP90 chaperone/DNA topoisomerase II/histidine kinase"/>
    <property type="match status" value="1"/>
</dbReference>
<keyword evidence="13" id="KW-1185">Reference proteome</keyword>
<keyword evidence="6 12" id="KW-0418">Kinase</keyword>
<evidence type="ECO:0000256" key="3">
    <source>
        <dbReference type="ARBA" id="ARBA00012438"/>
    </source>
</evidence>
<comment type="catalytic activity">
    <reaction evidence="1">
        <text>ATP + protein L-histidine = ADP + protein N-phospho-L-histidine.</text>
        <dbReference type="EC" id="2.7.13.3"/>
    </reaction>
</comment>
<dbReference type="InterPro" id="IPR005467">
    <property type="entry name" value="His_kinase_dom"/>
</dbReference>
<dbReference type="InterPro" id="IPR004358">
    <property type="entry name" value="Sig_transdc_His_kin-like_C"/>
</dbReference>
<evidence type="ECO:0000259" key="11">
    <source>
        <dbReference type="PROSITE" id="PS50109"/>
    </source>
</evidence>
<keyword evidence="7 10" id="KW-1133">Transmembrane helix</keyword>
<dbReference type="AlphaFoldDB" id="A0A1T5MBB6"/>
<proteinExistence type="predicted"/>
<dbReference type="InterPro" id="IPR003594">
    <property type="entry name" value="HATPase_dom"/>
</dbReference>
<dbReference type="Gene3D" id="3.30.565.10">
    <property type="entry name" value="Histidine kinase-like ATPase, C-terminal domain"/>
    <property type="match status" value="1"/>
</dbReference>
<evidence type="ECO:0000256" key="4">
    <source>
        <dbReference type="ARBA" id="ARBA00022475"/>
    </source>
</evidence>
<comment type="subcellular location">
    <subcellularLocation>
        <location evidence="2">Cell membrane</location>
        <topology evidence="2">Multi-pass membrane protein</topology>
    </subcellularLocation>
</comment>
<dbReference type="GO" id="GO:0042802">
    <property type="term" value="F:identical protein binding"/>
    <property type="evidence" value="ECO:0007669"/>
    <property type="project" value="TreeGrafter"/>
</dbReference>